<evidence type="ECO:0000256" key="2">
    <source>
        <dbReference type="ARBA" id="ARBA00008017"/>
    </source>
</evidence>
<evidence type="ECO:0000259" key="9">
    <source>
        <dbReference type="Pfam" id="PF21082"/>
    </source>
</evidence>
<evidence type="ECO:0000259" key="10">
    <source>
        <dbReference type="Pfam" id="PF21088"/>
    </source>
</evidence>
<dbReference type="PANTHER" id="PTHR43634:SF2">
    <property type="entry name" value="LOW CONDUCTANCE MECHANOSENSITIVE CHANNEL YNAI"/>
    <property type="match status" value="1"/>
</dbReference>
<reference evidence="12" key="1">
    <citation type="submission" date="2016-11" db="EMBL/GenBank/DDBJ databases">
        <authorList>
            <person name="Jaros S."/>
            <person name="Januszkiewicz K."/>
            <person name="Wedrychowicz H."/>
        </authorList>
    </citation>
    <scope>NUCLEOTIDE SEQUENCE [LARGE SCALE GENOMIC DNA]</scope>
    <source>
        <strain evidence="12">DSM 7057</strain>
    </source>
</reference>
<accession>A0AA94L1D8</accession>
<dbReference type="GO" id="GO:0008381">
    <property type="term" value="F:mechanosensitive monoatomic ion channel activity"/>
    <property type="evidence" value="ECO:0007669"/>
    <property type="project" value="UniProtKB-ARBA"/>
</dbReference>
<dbReference type="AlphaFoldDB" id="A0AA94L1D8"/>
<sequence>MDEKKIFEFLTDGYAIAAVVTAILFYFTIRGQKRSANTAMHLTRVCAACALVMAISLCARELVDKFGATFINPRYINIFQHVAIVLILIRESFLGIDRFCDHLVRTSGDATSARIVSRLLKASICLCAILFFGEYMGISFAGLLTFGGIGGIAIGLAGKNILGNFFSGLMLYFDRPFNIGDWIKSPDRNIEGTVVEIGWRMSKIMTFEHYPVYVPNDIFSSICIENVGRIANYRIKLQIGLRYEDADRIQAVADALKKMLHDEPRIDKGQEILVVFNEFASSSLNILIYCYAKTTNWAQFMQTQHDVYLGIVSVVHGLGADFAFPTQTLYLEKDENKPE</sequence>
<comment type="caution">
    <text evidence="11">The sequence shown here is derived from an EMBL/GenBank/DDBJ whole genome shotgun (WGS) entry which is preliminary data.</text>
</comment>
<evidence type="ECO:0000256" key="3">
    <source>
        <dbReference type="ARBA" id="ARBA00022475"/>
    </source>
</evidence>
<keyword evidence="6 7" id="KW-0472">Membrane</keyword>
<evidence type="ECO:0000256" key="4">
    <source>
        <dbReference type="ARBA" id="ARBA00022692"/>
    </source>
</evidence>
<dbReference type="InterPro" id="IPR045042">
    <property type="entry name" value="YnaI-like"/>
</dbReference>
<feature type="transmembrane region" description="Helical" evidence="7">
    <location>
        <begin position="6"/>
        <end position="29"/>
    </location>
</feature>
<evidence type="ECO:0000313" key="11">
    <source>
        <dbReference type="EMBL" id="SFW25175.1"/>
    </source>
</evidence>
<dbReference type="InterPro" id="IPR011066">
    <property type="entry name" value="MscS_channel_C_sf"/>
</dbReference>
<dbReference type="SUPFAM" id="SSF50182">
    <property type="entry name" value="Sm-like ribonucleoproteins"/>
    <property type="match status" value="1"/>
</dbReference>
<keyword evidence="4 7" id="KW-0812">Transmembrane</keyword>
<dbReference type="Pfam" id="PF21088">
    <property type="entry name" value="MS_channel_1st"/>
    <property type="match status" value="1"/>
</dbReference>
<dbReference type="InterPro" id="IPR049142">
    <property type="entry name" value="MS_channel_1st"/>
</dbReference>
<dbReference type="RefSeq" id="WP_072311320.1">
    <property type="nucleotide sequence ID" value="NZ_FPIW01000006.1"/>
</dbReference>
<evidence type="ECO:0000256" key="1">
    <source>
        <dbReference type="ARBA" id="ARBA00004651"/>
    </source>
</evidence>
<organism evidence="11 12">
    <name type="scientific">Desulfovibrio desulfuricans</name>
    <dbReference type="NCBI Taxonomy" id="876"/>
    <lineage>
        <taxon>Bacteria</taxon>
        <taxon>Pseudomonadati</taxon>
        <taxon>Thermodesulfobacteriota</taxon>
        <taxon>Desulfovibrionia</taxon>
        <taxon>Desulfovibrionales</taxon>
        <taxon>Desulfovibrionaceae</taxon>
        <taxon>Desulfovibrio</taxon>
    </lineage>
</organism>
<dbReference type="SUPFAM" id="SSF82689">
    <property type="entry name" value="Mechanosensitive channel protein MscS (YggB), C-terminal domain"/>
    <property type="match status" value="1"/>
</dbReference>
<comment type="subcellular location">
    <subcellularLocation>
        <location evidence="1">Cell membrane</location>
        <topology evidence="1">Multi-pass membrane protein</topology>
    </subcellularLocation>
</comment>
<dbReference type="Pfam" id="PF21082">
    <property type="entry name" value="MS_channel_3rd"/>
    <property type="match status" value="1"/>
</dbReference>
<feature type="transmembrane region" description="Helical" evidence="7">
    <location>
        <begin position="75"/>
        <end position="94"/>
    </location>
</feature>
<dbReference type="InterPro" id="IPR010920">
    <property type="entry name" value="LSM_dom_sf"/>
</dbReference>
<dbReference type="SUPFAM" id="SSF82861">
    <property type="entry name" value="Mechanosensitive channel protein MscS (YggB), transmembrane region"/>
    <property type="match status" value="1"/>
</dbReference>
<feature type="domain" description="Mechanosensitive ion channel transmembrane helices 2/3" evidence="10">
    <location>
        <begin position="119"/>
        <end position="159"/>
    </location>
</feature>
<dbReference type="InterPro" id="IPR023408">
    <property type="entry name" value="MscS_beta-dom_sf"/>
</dbReference>
<protein>
    <submittedName>
        <fullName evidence="11">MscS family membrane protein</fullName>
    </submittedName>
</protein>
<dbReference type="Pfam" id="PF00924">
    <property type="entry name" value="MS_channel_2nd"/>
    <property type="match status" value="1"/>
</dbReference>
<dbReference type="Proteomes" id="UP000182680">
    <property type="component" value="Unassembled WGS sequence"/>
</dbReference>
<dbReference type="Gene3D" id="1.10.287.1260">
    <property type="match status" value="1"/>
</dbReference>
<evidence type="ECO:0000313" key="12">
    <source>
        <dbReference type="Proteomes" id="UP000182680"/>
    </source>
</evidence>
<evidence type="ECO:0000259" key="8">
    <source>
        <dbReference type="Pfam" id="PF00924"/>
    </source>
</evidence>
<name>A0AA94L1D8_DESDE</name>
<evidence type="ECO:0000256" key="7">
    <source>
        <dbReference type="SAM" id="Phobius"/>
    </source>
</evidence>
<dbReference type="GO" id="GO:0005886">
    <property type="term" value="C:plasma membrane"/>
    <property type="evidence" value="ECO:0007669"/>
    <property type="project" value="UniProtKB-SubCell"/>
</dbReference>
<keyword evidence="3" id="KW-1003">Cell membrane</keyword>
<gene>
    <name evidence="11" type="ORF">SAMN02910291_00555</name>
</gene>
<dbReference type="InterPro" id="IPR006685">
    <property type="entry name" value="MscS_channel_2nd"/>
</dbReference>
<feature type="domain" description="Mechanosensitive ion channel MscS" evidence="8">
    <location>
        <begin position="160"/>
        <end position="227"/>
    </location>
</feature>
<keyword evidence="5 7" id="KW-1133">Transmembrane helix</keyword>
<dbReference type="InterPro" id="IPR011014">
    <property type="entry name" value="MscS_channel_TM-2"/>
</dbReference>
<proteinExistence type="inferred from homology"/>
<dbReference type="EMBL" id="FPIW01000006">
    <property type="protein sequence ID" value="SFW25175.1"/>
    <property type="molecule type" value="Genomic_DNA"/>
</dbReference>
<feature type="domain" description="Mechanosensitive ion channel MscS C-terminal" evidence="9">
    <location>
        <begin position="235"/>
        <end position="311"/>
    </location>
</feature>
<dbReference type="Gene3D" id="3.30.70.100">
    <property type="match status" value="1"/>
</dbReference>
<dbReference type="PANTHER" id="PTHR43634">
    <property type="entry name" value="OW CONDUCTANCE MECHANOSENSITIVE CHANNEL"/>
    <property type="match status" value="1"/>
</dbReference>
<comment type="similarity">
    <text evidence="2">Belongs to the MscS (TC 1.A.23) family.</text>
</comment>
<feature type="transmembrane region" description="Helical" evidence="7">
    <location>
        <begin position="41"/>
        <end position="63"/>
    </location>
</feature>
<dbReference type="InterPro" id="IPR049278">
    <property type="entry name" value="MS_channel_C"/>
</dbReference>
<dbReference type="Gene3D" id="2.30.30.60">
    <property type="match status" value="1"/>
</dbReference>
<evidence type="ECO:0000256" key="6">
    <source>
        <dbReference type="ARBA" id="ARBA00023136"/>
    </source>
</evidence>
<evidence type="ECO:0000256" key="5">
    <source>
        <dbReference type="ARBA" id="ARBA00022989"/>
    </source>
</evidence>